<dbReference type="Proteomes" id="UP000824120">
    <property type="component" value="Chromosome 12"/>
</dbReference>
<reference evidence="1 2" key="1">
    <citation type="submission" date="2020-09" db="EMBL/GenBank/DDBJ databases">
        <title>De no assembly of potato wild relative species, Solanum commersonii.</title>
        <authorList>
            <person name="Cho K."/>
        </authorList>
    </citation>
    <scope>NUCLEOTIDE SEQUENCE [LARGE SCALE GENOMIC DNA]</scope>
    <source>
        <strain evidence="1">LZ3.2</strain>
        <tissue evidence="1">Leaf</tissue>
    </source>
</reference>
<keyword evidence="2" id="KW-1185">Reference proteome</keyword>
<organism evidence="1 2">
    <name type="scientific">Solanum commersonii</name>
    <name type="common">Commerson's wild potato</name>
    <name type="synonym">Commerson's nightshade</name>
    <dbReference type="NCBI Taxonomy" id="4109"/>
    <lineage>
        <taxon>Eukaryota</taxon>
        <taxon>Viridiplantae</taxon>
        <taxon>Streptophyta</taxon>
        <taxon>Embryophyta</taxon>
        <taxon>Tracheophyta</taxon>
        <taxon>Spermatophyta</taxon>
        <taxon>Magnoliopsida</taxon>
        <taxon>eudicotyledons</taxon>
        <taxon>Gunneridae</taxon>
        <taxon>Pentapetalae</taxon>
        <taxon>asterids</taxon>
        <taxon>lamiids</taxon>
        <taxon>Solanales</taxon>
        <taxon>Solanaceae</taxon>
        <taxon>Solanoideae</taxon>
        <taxon>Solaneae</taxon>
        <taxon>Solanum</taxon>
    </lineage>
</organism>
<protein>
    <submittedName>
        <fullName evidence="1">Uncharacterized protein</fullName>
    </submittedName>
</protein>
<sequence length="102" mass="11751">MDRGEVEVETEGLIYTIMVDMRADTWVKLAGHVGTSFDGGKFRLKALWVPCNRERPFKCNFRPFTQLQNLGSILIPTKTNPIIQRFPNFTENESPNCKPYDN</sequence>
<accession>A0A9J5WCF8</accession>
<gene>
    <name evidence="1" type="ORF">H5410_062478</name>
</gene>
<dbReference type="AlphaFoldDB" id="A0A9J5WCF8"/>
<dbReference type="EMBL" id="JACXVP010000012">
    <property type="protein sequence ID" value="KAG5572712.1"/>
    <property type="molecule type" value="Genomic_DNA"/>
</dbReference>
<comment type="caution">
    <text evidence="1">The sequence shown here is derived from an EMBL/GenBank/DDBJ whole genome shotgun (WGS) entry which is preliminary data.</text>
</comment>
<name>A0A9J5WCF8_SOLCO</name>
<evidence type="ECO:0000313" key="1">
    <source>
        <dbReference type="EMBL" id="KAG5572712.1"/>
    </source>
</evidence>
<evidence type="ECO:0000313" key="2">
    <source>
        <dbReference type="Proteomes" id="UP000824120"/>
    </source>
</evidence>
<proteinExistence type="predicted"/>